<evidence type="ECO:0000313" key="1">
    <source>
        <dbReference type="EMBL" id="AXA36321.1"/>
    </source>
</evidence>
<dbReference type="EMBL" id="CP030759">
    <property type="protein sequence ID" value="AXA36321.1"/>
    <property type="molecule type" value="Genomic_DNA"/>
</dbReference>
<name>A0A2Z4Y529_SUMC1</name>
<dbReference type="SUPFAM" id="SSF53850">
    <property type="entry name" value="Periplasmic binding protein-like II"/>
    <property type="match status" value="1"/>
</dbReference>
<dbReference type="PANTHER" id="PTHR43649:SF12">
    <property type="entry name" value="DIACETYLCHITOBIOSE BINDING PROTEIN DASA"/>
    <property type="match status" value="1"/>
</dbReference>
<dbReference type="InterPro" id="IPR006059">
    <property type="entry name" value="SBP"/>
</dbReference>
<organism evidence="1 2">
    <name type="scientific">Sumerlaea chitinivorans</name>
    <dbReference type="NCBI Taxonomy" id="2250252"/>
    <lineage>
        <taxon>Bacteria</taxon>
        <taxon>Candidatus Sumerlaeota</taxon>
        <taxon>Candidatus Sumerlaeia</taxon>
        <taxon>Candidatus Sumerlaeales</taxon>
        <taxon>Candidatus Sumerlaeaceae</taxon>
        <taxon>Candidatus Sumerlaea</taxon>
    </lineage>
</organism>
<dbReference type="PANTHER" id="PTHR43649">
    <property type="entry name" value="ARABINOSE-BINDING PROTEIN-RELATED"/>
    <property type="match status" value="1"/>
</dbReference>
<sequence length="394" mass="43784">MQKEIIAAFEQSHPNIRVNVMSVAGSYEKVTISFAAGNPPDLMSSVWLDDLAAYAARGALQPLDPFLQRSGRNVDDEYLPALAQGLRYCGRVWGLMVTVNAQFVVANSRLLREAGLDPNHPIETTQELDVANERLAKFDVGGNLVRFGWRPNDLVLMGHVFGGQWYDTATGKVTADDPRNVEALGYLASYAQKYGAGRLLAYENALSGTNLGYVSDIGNFAGLFGGHAGMLLTGEWCEEFIRRYAPKDFEFTVFAIPAPPNGRKNAIRVNGSVFVIPRDAKHPDEAWELLNYLTSPDAVKWFCSGIKNMPPLRRLLEDPAFRSSPIMRFSADLLKNSNALAPPPMPVWSYYVSEINRAQQAAFVRGVDPKQALLEVRQNVEQRLRDALRYAEIK</sequence>
<accession>A0A2Z4Y529</accession>
<proteinExistence type="predicted"/>
<dbReference type="KEGG" id="schv:BRCON_1544"/>
<evidence type="ECO:0000313" key="2">
    <source>
        <dbReference type="Proteomes" id="UP000262583"/>
    </source>
</evidence>
<dbReference type="Proteomes" id="UP000262583">
    <property type="component" value="Chromosome"/>
</dbReference>
<dbReference type="Gene3D" id="3.40.190.10">
    <property type="entry name" value="Periplasmic binding protein-like II"/>
    <property type="match status" value="2"/>
</dbReference>
<reference evidence="1 2" key="1">
    <citation type="submission" date="2018-05" db="EMBL/GenBank/DDBJ databases">
        <title>A metagenomic window into the 2 km-deep terrestrial subsurface aquifer revealed taxonomically and functionally diverse microbial community comprising novel uncultured bacterial lineages.</title>
        <authorList>
            <person name="Kadnikov V.V."/>
            <person name="Mardanov A.V."/>
            <person name="Beletsky A.V."/>
            <person name="Banks D."/>
            <person name="Pimenov N.V."/>
            <person name="Frank Y.A."/>
            <person name="Karnachuk O.V."/>
            <person name="Ravin N.V."/>
        </authorList>
    </citation>
    <scope>NUCLEOTIDE SEQUENCE [LARGE SCALE GENOMIC DNA]</scope>
    <source>
        <strain evidence="1">BY</strain>
    </source>
</reference>
<dbReference type="AlphaFoldDB" id="A0A2Z4Y529"/>
<dbReference type="InterPro" id="IPR050490">
    <property type="entry name" value="Bact_solute-bd_prot1"/>
</dbReference>
<gene>
    <name evidence="1" type="ORF">BRCON_1544</name>
</gene>
<dbReference type="Pfam" id="PF01547">
    <property type="entry name" value="SBP_bac_1"/>
    <property type="match status" value="1"/>
</dbReference>
<protein>
    <submittedName>
        <fullName evidence="1">N-Acetyl-D-glucosamine ABC transport system, sugar-binding protein</fullName>
    </submittedName>
</protein>